<dbReference type="RefSeq" id="XP_044552968.1">
    <property type="nucleotide sequence ID" value="XM_044690356.1"/>
</dbReference>
<organism evidence="1 2">
    <name type="scientific">Naegleria lovaniensis</name>
    <name type="common">Amoeba</name>
    <dbReference type="NCBI Taxonomy" id="51637"/>
    <lineage>
        <taxon>Eukaryota</taxon>
        <taxon>Discoba</taxon>
        <taxon>Heterolobosea</taxon>
        <taxon>Tetramitia</taxon>
        <taxon>Eutetramitia</taxon>
        <taxon>Vahlkampfiidae</taxon>
        <taxon>Naegleria</taxon>
    </lineage>
</organism>
<dbReference type="InterPro" id="IPR013761">
    <property type="entry name" value="SAM/pointed_sf"/>
</dbReference>
<evidence type="ECO:0000313" key="2">
    <source>
        <dbReference type="Proteomes" id="UP000816034"/>
    </source>
</evidence>
<comment type="caution">
    <text evidence="1">The sequence shown here is derived from an EMBL/GenBank/DDBJ whole genome shotgun (WGS) entry which is preliminary data.</text>
</comment>
<dbReference type="InterPro" id="IPR042266">
    <property type="entry name" value="PPPDE_sf"/>
</dbReference>
<gene>
    <name evidence="1" type="ORF">C9374_014376</name>
</gene>
<sequence length="501" mass="57496">MSQNNHYIDNIPLSEWDTSVVLQFLTNQKITDKKVHEILKTHDINGALLGPMTLDDFKRLGVPVGFANSIVKKVAALTEFQAKYLDTNFHEMDDLVIDIMNELNEDSEVCPCPAWDENQFSAEQRQAFAFCMHKLDFIPESIDKNSKSKATICQNLTFPNRFMYEYLNPRRIESYKMEIRQLMVHEPKMKVRLVITVLSETAQLRLVRKFGANIGLSGDTACGMFHTALIVGPWYLEWGDKSLAIVRKHSSSRAVFVATIGEIKGTEKVNQQLVALAMLCAEWNGTKMYDIKDCNCQHFTEAAIEALNMTNEFEHNIDAKTKKYLGKMKQRGAGERSYKVDKELKKVLLDSNVITTDNDTLQLIQNMRKKIESNSTFCFKTHKELDEFVKFAITVHPLFTASPDYVFLRGLDRGFWLKYQNTTYQTEDDRPCLSSCKPLMDTKESRCLCPFNPTQEPMDNVNMTVVGQDYVFCKLNMIFSPTDCNLDSQCGWQLPTFESHN</sequence>
<dbReference type="Gene3D" id="1.10.150.50">
    <property type="entry name" value="Transcription Factor, Ets-1"/>
    <property type="match status" value="1"/>
</dbReference>
<evidence type="ECO:0000313" key="1">
    <source>
        <dbReference type="EMBL" id="KAG2388976.1"/>
    </source>
</evidence>
<accession>A0AA88KPU0</accession>
<keyword evidence="2" id="KW-1185">Reference proteome</keyword>
<dbReference type="Proteomes" id="UP000816034">
    <property type="component" value="Unassembled WGS sequence"/>
</dbReference>
<name>A0AA88KPU0_NAELO</name>
<dbReference type="EMBL" id="PYSW02000008">
    <property type="protein sequence ID" value="KAG2388976.1"/>
    <property type="molecule type" value="Genomic_DNA"/>
</dbReference>
<dbReference type="SUPFAM" id="SSF47769">
    <property type="entry name" value="SAM/Pointed domain"/>
    <property type="match status" value="1"/>
</dbReference>
<protein>
    <recommendedName>
        <fullName evidence="3">SAM domain-containing protein</fullName>
    </recommendedName>
</protein>
<reference evidence="1 2" key="1">
    <citation type="journal article" date="2018" name="BMC Genomics">
        <title>The genome of Naegleria lovaniensis, the basis for a comparative approach to unravel pathogenicity factors of the human pathogenic amoeba N. fowleri.</title>
        <authorList>
            <person name="Liechti N."/>
            <person name="Schurch N."/>
            <person name="Bruggmann R."/>
            <person name="Wittwer M."/>
        </authorList>
    </citation>
    <scope>NUCLEOTIDE SEQUENCE [LARGE SCALE GENOMIC DNA]</scope>
    <source>
        <strain evidence="1 2">ATCC 30569</strain>
    </source>
</reference>
<evidence type="ECO:0008006" key="3">
    <source>
        <dbReference type="Google" id="ProtNLM"/>
    </source>
</evidence>
<dbReference type="Gene3D" id="3.90.1720.30">
    <property type="entry name" value="PPPDE domains"/>
    <property type="match status" value="1"/>
</dbReference>
<dbReference type="GeneID" id="68106829"/>
<dbReference type="AlphaFoldDB" id="A0AA88KPU0"/>
<proteinExistence type="predicted"/>